<evidence type="ECO:0000313" key="8">
    <source>
        <dbReference type="Proteomes" id="UP000481153"/>
    </source>
</evidence>
<feature type="domain" description="FYVE-type" evidence="6">
    <location>
        <begin position="330"/>
        <end position="387"/>
    </location>
</feature>
<dbReference type="InterPro" id="IPR011011">
    <property type="entry name" value="Znf_FYVE_PHD"/>
</dbReference>
<evidence type="ECO:0000256" key="3">
    <source>
        <dbReference type="ARBA" id="ARBA00022833"/>
    </source>
</evidence>
<keyword evidence="2 4" id="KW-0863">Zinc-finger</keyword>
<dbReference type="Gene3D" id="3.30.40.10">
    <property type="entry name" value="Zinc/RING finger domain, C3HC4 (zinc finger)"/>
    <property type="match status" value="1"/>
</dbReference>
<feature type="region of interest" description="Disordered" evidence="5">
    <location>
        <begin position="406"/>
        <end position="608"/>
    </location>
</feature>
<evidence type="ECO:0000256" key="1">
    <source>
        <dbReference type="ARBA" id="ARBA00022723"/>
    </source>
</evidence>
<dbReference type="InterPro" id="IPR003018">
    <property type="entry name" value="GAF"/>
</dbReference>
<dbReference type="InterPro" id="IPR000306">
    <property type="entry name" value="Znf_FYVE"/>
</dbReference>
<feature type="region of interest" description="Disordered" evidence="5">
    <location>
        <begin position="628"/>
        <end position="692"/>
    </location>
</feature>
<dbReference type="Proteomes" id="UP000481153">
    <property type="component" value="Unassembled WGS sequence"/>
</dbReference>
<dbReference type="VEuPathDB" id="FungiDB:AeMF1_012893"/>
<dbReference type="SMART" id="SM00064">
    <property type="entry name" value="FYVE"/>
    <property type="match status" value="1"/>
</dbReference>
<gene>
    <name evidence="7" type="ORF">Ae201684_006045</name>
</gene>
<evidence type="ECO:0000313" key="7">
    <source>
        <dbReference type="EMBL" id="KAF0738054.1"/>
    </source>
</evidence>
<protein>
    <recommendedName>
        <fullName evidence="6">FYVE-type domain-containing protein</fullName>
    </recommendedName>
</protein>
<accession>A0A6G0XD42</accession>
<dbReference type="AlphaFoldDB" id="A0A6G0XD42"/>
<feature type="compositionally biased region" description="Basic and acidic residues" evidence="5">
    <location>
        <begin position="454"/>
        <end position="470"/>
    </location>
</feature>
<name>A0A6G0XD42_9STRA</name>
<feature type="compositionally biased region" description="Polar residues" evidence="5">
    <location>
        <begin position="494"/>
        <end position="507"/>
    </location>
</feature>
<dbReference type="GO" id="GO:0008270">
    <property type="term" value="F:zinc ion binding"/>
    <property type="evidence" value="ECO:0007669"/>
    <property type="project" value="UniProtKB-KW"/>
</dbReference>
<keyword evidence="1" id="KW-0479">Metal-binding</keyword>
<dbReference type="InterPro" id="IPR017455">
    <property type="entry name" value="Znf_FYVE-rel"/>
</dbReference>
<evidence type="ECO:0000256" key="2">
    <source>
        <dbReference type="ARBA" id="ARBA00022771"/>
    </source>
</evidence>
<dbReference type="PANTHER" id="PTHR43102:SF2">
    <property type="entry name" value="GAF DOMAIN-CONTAINING PROTEIN"/>
    <property type="match status" value="1"/>
</dbReference>
<feature type="compositionally biased region" description="Low complexity" evidence="5">
    <location>
        <begin position="412"/>
        <end position="430"/>
    </location>
</feature>
<dbReference type="SUPFAM" id="SSF55781">
    <property type="entry name" value="GAF domain-like"/>
    <property type="match status" value="1"/>
</dbReference>
<sequence length="908" mass="102170">MSADKIISNAVNVLSKSKYTTATFGGFTGPITADFEGRSTHSATEKSAVFSDREVDGFHAQGEIAMLELLEFDTQASYHKISEKDKCTLYEHIGDNVYTVKGVATVFTHLSEAMDLLSAKDHHFSSILAKLLGPIHADNKVLFPQNEKQSQMSDDEHALLVTWLALQASSSAAVANDLSNSGNTRSKVPSVQLSITREYCYLRYSGYFTVSDSGHVERVLPNEPLSAESQAVSSWESIPNVPMNVVQNSLLLGHFVKTGFILEQTKSSTSSNAVRVNFVMSSNNVLHNARQGASEKLFIQRMVRTVLLNFSAAIMELRLLKDHLLQKHSFTDSAMCTICLKNFSFIRRKHHCRLCGDAFCATCSLSRTRNDIGDTVRVCHACIEGNPSSMMRSSDKLFALNRPNQKFRQHSSHSLGTSKSSKFVSSWSNSGRGKSPTRAKEPAPFLPNGTIHLSDPKKEQPRKKSQERKKSSPKSPGLSIPVLERKKSAPAETLPQQHSSPDVTQYYHSERQHHPPNRFSSLPDTDSRHKPKKHSTPFDPAGGEHFHVLKSPRKSPRPPPPSDPRYPPKSPRLFHQTPQVFDETHRYKSPRATDPFKSPTAFDSSRFNQSPTIMTYEENHVSNGARYAKSPKHQQPYYPAPGYANYPPPNEDLYRHNSHEKKPKQQRQPFERYDNYPPYDEPLPEPVQPLPPPPTPLNNRFDESEYIYQSTPFSYPLNFHNGNPWPDAPLTDYEDERMERARALDLLRRRDDILMYLRIATKTMGCPVATICIVGGSAGLLIAKIGGVTTDTIPRQVMLESHSIMSDEPTVVLDCMHDLRFAANPLVCEGDVGIRFYVGIPLCTSDGLILGVLSLIDTVPRDRVRRTELNSLRKVCETIMNRFEDIARTGKREQDEFQRQYELDMDID</sequence>
<evidence type="ECO:0000256" key="4">
    <source>
        <dbReference type="PROSITE-ProRule" id="PRU00091"/>
    </source>
</evidence>
<evidence type="ECO:0000256" key="5">
    <source>
        <dbReference type="SAM" id="MobiDB-lite"/>
    </source>
</evidence>
<dbReference type="CDD" id="cd00065">
    <property type="entry name" value="FYVE_like_SF"/>
    <property type="match status" value="1"/>
</dbReference>
<keyword evidence="3" id="KW-0862">Zinc</keyword>
<reference evidence="7 8" key="1">
    <citation type="submission" date="2019-07" db="EMBL/GenBank/DDBJ databases">
        <title>Genomics analysis of Aphanomyces spp. identifies a new class of oomycete effector associated with host adaptation.</title>
        <authorList>
            <person name="Gaulin E."/>
        </authorList>
    </citation>
    <scope>NUCLEOTIDE SEQUENCE [LARGE SCALE GENOMIC DNA]</scope>
    <source>
        <strain evidence="7 8">ATCC 201684</strain>
    </source>
</reference>
<feature type="compositionally biased region" description="Low complexity" evidence="5">
    <location>
        <begin position="636"/>
        <end position="645"/>
    </location>
</feature>
<dbReference type="Pfam" id="PF01363">
    <property type="entry name" value="FYVE"/>
    <property type="match status" value="1"/>
</dbReference>
<feature type="compositionally biased region" description="Pro residues" evidence="5">
    <location>
        <begin position="557"/>
        <end position="570"/>
    </location>
</feature>
<dbReference type="PROSITE" id="PS50178">
    <property type="entry name" value="ZF_FYVE"/>
    <property type="match status" value="1"/>
</dbReference>
<dbReference type="PANTHER" id="PTHR43102">
    <property type="entry name" value="SLR1143 PROTEIN"/>
    <property type="match status" value="1"/>
</dbReference>
<comment type="caution">
    <text evidence="7">The sequence shown here is derived from an EMBL/GenBank/DDBJ whole genome shotgun (WGS) entry which is preliminary data.</text>
</comment>
<dbReference type="SUPFAM" id="SSF57903">
    <property type="entry name" value="FYVE/PHD zinc finger"/>
    <property type="match status" value="1"/>
</dbReference>
<proteinExistence type="predicted"/>
<evidence type="ECO:0000259" key="6">
    <source>
        <dbReference type="PROSITE" id="PS50178"/>
    </source>
</evidence>
<keyword evidence="8" id="KW-1185">Reference proteome</keyword>
<dbReference type="Pfam" id="PF01590">
    <property type="entry name" value="GAF"/>
    <property type="match status" value="1"/>
</dbReference>
<feature type="compositionally biased region" description="Pro residues" evidence="5">
    <location>
        <begin position="679"/>
        <end position="692"/>
    </location>
</feature>
<dbReference type="EMBL" id="VJMJ01000079">
    <property type="protein sequence ID" value="KAF0738054.1"/>
    <property type="molecule type" value="Genomic_DNA"/>
</dbReference>
<organism evidence="7 8">
    <name type="scientific">Aphanomyces euteiches</name>
    <dbReference type="NCBI Taxonomy" id="100861"/>
    <lineage>
        <taxon>Eukaryota</taxon>
        <taxon>Sar</taxon>
        <taxon>Stramenopiles</taxon>
        <taxon>Oomycota</taxon>
        <taxon>Saprolegniomycetes</taxon>
        <taxon>Saprolegniales</taxon>
        <taxon>Verrucalvaceae</taxon>
        <taxon>Aphanomyces</taxon>
    </lineage>
</organism>
<dbReference type="InterPro" id="IPR013083">
    <property type="entry name" value="Znf_RING/FYVE/PHD"/>
</dbReference>